<feature type="region of interest" description="Disordered" evidence="1">
    <location>
        <begin position="200"/>
        <end position="230"/>
    </location>
</feature>
<dbReference type="PANTHER" id="PTHR12286:SF5">
    <property type="entry name" value="SACCHAROPINE DEHYDROGENASE-LIKE OXIDOREDUCTASE"/>
    <property type="match status" value="1"/>
</dbReference>
<reference evidence="4" key="1">
    <citation type="journal article" date="2019" name="Int. J. Syst. Evol. Microbiol.">
        <title>The Global Catalogue of Microorganisms (GCM) 10K type strain sequencing project: providing services to taxonomists for standard genome sequencing and annotation.</title>
        <authorList>
            <consortium name="The Broad Institute Genomics Platform"/>
            <consortium name="The Broad Institute Genome Sequencing Center for Infectious Disease"/>
            <person name="Wu L."/>
            <person name="Ma J."/>
        </authorList>
    </citation>
    <scope>NUCLEOTIDE SEQUENCE [LARGE SCALE GENOMIC DNA]</scope>
    <source>
        <strain evidence="4">DFY41</strain>
    </source>
</reference>
<accession>A0ABW0BHV1</accession>
<keyword evidence="4" id="KW-1185">Reference proteome</keyword>
<organism evidence="3 4">
    <name type="scientific">Nocardioides taihuensis</name>
    <dbReference type="NCBI Taxonomy" id="1835606"/>
    <lineage>
        <taxon>Bacteria</taxon>
        <taxon>Bacillati</taxon>
        <taxon>Actinomycetota</taxon>
        <taxon>Actinomycetes</taxon>
        <taxon>Propionibacteriales</taxon>
        <taxon>Nocardioidaceae</taxon>
        <taxon>Nocardioides</taxon>
    </lineage>
</organism>
<dbReference type="Gene3D" id="3.40.50.720">
    <property type="entry name" value="NAD(P)-binding Rossmann-like Domain"/>
    <property type="match status" value="1"/>
</dbReference>
<dbReference type="EMBL" id="JBHSKD010000008">
    <property type="protein sequence ID" value="MFC5176871.1"/>
    <property type="molecule type" value="Genomic_DNA"/>
</dbReference>
<dbReference type="RefSeq" id="WP_378589479.1">
    <property type="nucleotide sequence ID" value="NZ_JBHSKD010000008.1"/>
</dbReference>
<evidence type="ECO:0000313" key="4">
    <source>
        <dbReference type="Proteomes" id="UP001596087"/>
    </source>
</evidence>
<gene>
    <name evidence="3" type="ORF">ACFPGP_09320</name>
</gene>
<dbReference type="SUPFAM" id="SSF51735">
    <property type="entry name" value="NAD(P)-binding Rossmann-fold domains"/>
    <property type="match status" value="1"/>
</dbReference>
<feature type="domain" description="Saccharopine dehydrogenase NADP binding" evidence="2">
    <location>
        <begin position="13"/>
        <end position="144"/>
    </location>
</feature>
<dbReference type="Proteomes" id="UP001596087">
    <property type="component" value="Unassembled WGS sequence"/>
</dbReference>
<dbReference type="InterPro" id="IPR005097">
    <property type="entry name" value="Sacchrp_dh_NADP-bd"/>
</dbReference>
<protein>
    <submittedName>
        <fullName evidence="3">Saccharopine dehydrogenase family protein</fullName>
    </submittedName>
</protein>
<comment type="caution">
    <text evidence="3">The sequence shown here is derived from an EMBL/GenBank/DDBJ whole genome shotgun (WGS) entry which is preliminary data.</text>
</comment>
<dbReference type="Pfam" id="PF03435">
    <property type="entry name" value="Sacchrp_dh_NADP"/>
    <property type="match status" value="1"/>
</dbReference>
<dbReference type="InterPro" id="IPR051276">
    <property type="entry name" value="Saccharopine_DH-like_oxidrdct"/>
</dbReference>
<dbReference type="PANTHER" id="PTHR12286">
    <property type="entry name" value="SACCHAROPINE DEHYDROGENASE-LIKE OXIDOREDUCTASE"/>
    <property type="match status" value="1"/>
</dbReference>
<sequence length="397" mass="41644">MPRDTRESRELDVVLFGATGFTGQLTAAYLAEHAPAGLRWAIAGRNATKLAAVRDALVAGHPDRAGLADLELVEADSSDPASLAALATRTKVVATTVGPYLSYGEPLVAACAEAGTDYVDLTGEPEFVDRMYVAHHATASASGARIVHACGFDSIPHDLGAYFTVQQLPSDQPITLRGVVRSGGRFSGGTFHSAMTAMSRPLQMKEARSERRALEPRPAGRSSRSVGARPTRDPDLGYWLLPLPTIDPLVVARSGAALASYGPEFRYSHFAGCKTLRYAVGGASAVTALGVAAQVGPVRRALLGRVSPGDGPDAGRRAKSWFTVDFIGTAGGRSVHTRVSGGDPGYDETAKMLAESAMCLALDDNPPTSGQVTTAQAMGDHLLARLQEAGMRFEVVG</sequence>
<feature type="compositionally biased region" description="Basic and acidic residues" evidence="1">
    <location>
        <begin position="203"/>
        <end position="215"/>
    </location>
</feature>
<evidence type="ECO:0000313" key="3">
    <source>
        <dbReference type="EMBL" id="MFC5176871.1"/>
    </source>
</evidence>
<name>A0ABW0BHV1_9ACTN</name>
<dbReference type="InterPro" id="IPR036291">
    <property type="entry name" value="NAD(P)-bd_dom_sf"/>
</dbReference>
<evidence type="ECO:0000256" key="1">
    <source>
        <dbReference type="SAM" id="MobiDB-lite"/>
    </source>
</evidence>
<evidence type="ECO:0000259" key="2">
    <source>
        <dbReference type="Pfam" id="PF03435"/>
    </source>
</evidence>
<proteinExistence type="predicted"/>